<dbReference type="EMBL" id="KZ454830">
    <property type="protein sequence ID" value="PKA45581.1"/>
    <property type="molecule type" value="Genomic_DNA"/>
</dbReference>
<proteinExistence type="predicted"/>
<evidence type="ECO:0000256" key="1">
    <source>
        <dbReference type="SAM" id="MobiDB-lite"/>
    </source>
</evidence>
<evidence type="ECO:0000313" key="3">
    <source>
        <dbReference type="Proteomes" id="UP000236161"/>
    </source>
</evidence>
<gene>
    <name evidence="2" type="ORF">AXF42_Ash010920</name>
</gene>
<feature type="region of interest" description="Disordered" evidence="1">
    <location>
        <begin position="27"/>
        <end position="53"/>
    </location>
</feature>
<evidence type="ECO:0000313" key="2">
    <source>
        <dbReference type="EMBL" id="PKA45581.1"/>
    </source>
</evidence>
<keyword evidence="3" id="KW-1185">Reference proteome</keyword>
<protein>
    <submittedName>
        <fullName evidence="2">Uncharacterized protein</fullName>
    </submittedName>
</protein>
<dbReference type="AlphaFoldDB" id="A0A2H9ZQK9"/>
<accession>A0A2H9ZQK9</accession>
<organism evidence="2 3">
    <name type="scientific">Apostasia shenzhenica</name>
    <dbReference type="NCBI Taxonomy" id="1088818"/>
    <lineage>
        <taxon>Eukaryota</taxon>
        <taxon>Viridiplantae</taxon>
        <taxon>Streptophyta</taxon>
        <taxon>Embryophyta</taxon>
        <taxon>Tracheophyta</taxon>
        <taxon>Spermatophyta</taxon>
        <taxon>Magnoliopsida</taxon>
        <taxon>Liliopsida</taxon>
        <taxon>Asparagales</taxon>
        <taxon>Orchidaceae</taxon>
        <taxon>Apostasioideae</taxon>
        <taxon>Apostasia</taxon>
    </lineage>
</organism>
<dbReference type="Proteomes" id="UP000236161">
    <property type="component" value="Unassembled WGS sequence"/>
</dbReference>
<name>A0A2H9ZQK9_9ASPA</name>
<reference evidence="2 3" key="1">
    <citation type="journal article" date="2017" name="Nature">
        <title>The Apostasia genome and the evolution of orchids.</title>
        <authorList>
            <person name="Zhang G.Q."/>
            <person name="Liu K.W."/>
            <person name="Li Z."/>
            <person name="Lohaus R."/>
            <person name="Hsiao Y.Y."/>
            <person name="Niu S.C."/>
            <person name="Wang J.Y."/>
            <person name="Lin Y.C."/>
            <person name="Xu Q."/>
            <person name="Chen L.J."/>
            <person name="Yoshida K."/>
            <person name="Fujiwara S."/>
            <person name="Wang Z.W."/>
            <person name="Zhang Y.Q."/>
            <person name="Mitsuda N."/>
            <person name="Wang M."/>
            <person name="Liu G.H."/>
            <person name="Pecoraro L."/>
            <person name="Huang H.X."/>
            <person name="Xiao X.J."/>
            <person name="Lin M."/>
            <person name="Wu X.Y."/>
            <person name="Wu W.L."/>
            <person name="Chen Y.Y."/>
            <person name="Chang S.B."/>
            <person name="Sakamoto S."/>
            <person name="Ohme-Takagi M."/>
            <person name="Yagi M."/>
            <person name="Zeng S.J."/>
            <person name="Shen C.Y."/>
            <person name="Yeh C.M."/>
            <person name="Luo Y.B."/>
            <person name="Tsai W.C."/>
            <person name="Van de Peer Y."/>
            <person name="Liu Z.J."/>
        </authorList>
    </citation>
    <scope>NUCLEOTIDE SEQUENCE [LARGE SCALE GENOMIC DNA]</scope>
    <source>
        <strain evidence="3">cv. Shenzhen</strain>
        <tissue evidence="2">Stem</tissue>
    </source>
</reference>
<sequence>MWYWCHRCSVANREDLKAKDCCQRGHAEARATTRQPSKHHWPDTKDGAHSLEV</sequence>
<feature type="compositionally biased region" description="Basic and acidic residues" evidence="1">
    <location>
        <begin position="40"/>
        <end position="53"/>
    </location>
</feature>